<dbReference type="EMBL" id="JAKNSF020000201">
    <property type="protein sequence ID" value="KAK7707390.1"/>
    <property type="molecule type" value="Genomic_DNA"/>
</dbReference>
<protein>
    <recommendedName>
        <fullName evidence="4">FAD/NAD(P)-binding domain-containing protein</fullName>
    </recommendedName>
</protein>
<comment type="caution">
    <text evidence="2">The sequence shown here is derived from an EMBL/GenBank/DDBJ whole genome shotgun (WGS) entry which is preliminary data.</text>
</comment>
<accession>A0ABR1NMN8</accession>
<evidence type="ECO:0000313" key="2">
    <source>
        <dbReference type="EMBL" id="KAK7707390.1"/>
    </source>
</evidence>
<proteinExistence type="predicted"/>
<evidence type="ECO:0008006" key="4">
    <source>
        <dbReference type="Google" id="ProtNLM"/>
    </source>
</evidence>
<name>A0ABR1NMN8_DIAER</name>
<dbReference type="Gene3D" id="3.50.50.60">
    <property type="entry name" value="FAD/NAD(P)-binding domain"/>
    <property type="match status" value="1"/>
</dbReference>
<evidence type="ECO:0000313" key="3">
    <source>
        <dbReference type="Proteomes" id="UP001430848"/>
    </source>
</evidence>
<dbReference type="Proteomes" id="UP001430848">
    <property type="component" value="Unassembled WGS sequence"/>
</dbReference>
<dbReference type="SUPFAM" id="SSF51905">
    <property type="entry name" value="FAD/NAD(P)-binding domain"/>
    <property type="match status" value="1"/>
</dbReference>
<dbReference type="PANTHER" id="PTHR43539">
    <property type="entry name" value="FLAVIN-BINDING MONOOXYGENASE-LIKE PROTEIN (AFU_ORTHOLOGUE AFUA_4G09220)"/>
    <property type="match status" value="1"/>
</dbReference>
<evidence type="ECO:0000256" key="1">
    <source>
        <dbReference type="ARBA" id="ARBA00023002"/>
    </source>
</evidence>
<sequence>MGSVTPQQTEEYPPKYSLHKDIYRPFPSLPENLPGPADVDGASLVTKALQSLTTAVESGDVLQLKDVFLSSQAYWRDLLSFTFHLRTLNDGPVIAPALKKLAKERGLVSGFKFVPGSIHDVSPTPTLRWVQGSFTFETASPKAKGEGSVQLLPEQGADGQISWKIWTLTTWLEDYTEWPENPDLLTAPGRKLDDVEHIDTDVLIVGGGNAGHMREFAKKFNLNILHSSVLVGSSFNNAKGVWNAKIRTPFGIKTLRAKQLVQSTGIGCDHPYIPKLPGKELYKGVASFHSKGYKNPKQSVIVVGAANSAFDVMEDCAAAGLKTTMIARSPTFIFPWDYALMPDGLGLYEKIPTDVADKVLMSGPAAVGGQLVRGSYEKMALTKDKGRYKPLLEKGFPVYDSSEGGDLVHHLMEAGGKHFNDIGEGIRYILEGKVLVRGLVQPVEYTEKGLKLSDGSTVEADSIIWATGFDSDKDRSTTAEILGSEKFLGKDDGDAESVLGPEDVGALRDGIWGVDKDGELRGVFTRHYRVPNYYIHGGTTSHHRYHSKHIALLIKADLEGVLPEAYRDTPEPV</sequence>
<organism evidence="2 3">
    <name type="scientific">Diaporthe eres</name>
    <name type="common">Phomopsis oblonga</name>
    <dbReference type="NCBI Taxonomy" id="83184"/>
    <lineage>
        <taxon>Eukaryota</taxon>
        <taxon>Fungi</taxon>
        <taxon>Dikarya</taxon>
        <taxon>Ascomycota</taxon>
        <taxon>Pezizomycotina</taxon>
        <taxon>Sordariomycetes</taxon>
        <taxon>Sordariomycetidae</taxon>
        <taxon>Diaporthales</taxon>
        <taxon>Diaporthaceae</taxon>
        <taxon>Diaporthe</taxon>
        <taxon>Diaporthe eres species complex</taxon>
    </lineage>
</organism>
<keyword evidence="3" id="KW-1185">Reference proteome</keyword>
<keyword evidence="1" id="KW-0560">Oxidoreductase</keyword>
<dbReference type="InterPro" id="IPR050982">
    <property type="entry name" value="Auxin_biosynth/cation_transpt"/>
</dbReference>
<gene>
    <name evidence="2" type="ORF">SLS63_013741</name>
</gene>
<reference evidence="2 3" key="1">
    <citation type="submission" date="2024-02" db="EMBL/GenBank/DDBJ databases">
        <title>De novo assembly and annotation of 12 fungi associated with fruit tree decline syndrome in Ontario, Canada.</title>
        <authorList>
            <person name="Sulman M."/>
            <person name="Ellouze W."/>
            <person name="Ilyukhin E."/>
        </authorList>
    </citation>
    <scope>NUCLEOTIDE SEQUENCE [LARGE SCALE GENOMIC DNA]</scope>
    <source>
        <strain evidence="2 3">M169</strain>
    </source>
</reference>
<dbReference type="PANTHER" id="PTHR43539:SF68">
    <property type="entry name" value="FLAVIN-BINDING MONOOXYGENASE-LIKE PROTEIN (AFU_ORTHOLOGUE AFUA_4G09220)"/>
    <property type="match status" value="1"/>
</dbReference>
<dbReference type="InterPro" id="IPR036188">
    <property type="entry name" value="FAD/NAD-bd_sf"/>
</dbReference>
<dbReference type="Pfam" id="PF13738">
    <property type="entry name" value="Pyr_redox_3"/>
    <property type="match status" value="1"/>
</dbReference>